<evidence type="ECO:0000313" key="1">
    <source>
        <dbReference type="EMBL" id="CAD8173454.1"/>
    </source>
</evidence>
<comment type="caution">
    <text evidence="1">The sequence shown here is derived from an EMBL/GenBank/DDBJ whole genome shotgun (WGS) entry which is preliminary data.</text>
</comment>
<proteinExistence type="predicted"/>
<protein>
    <submittedName>
        <fullName evidence="1">Uncharacterized protein</fullName>
    </submittedName>
</protein>
<dbReference type="Proteomes" id="UP000683925">
    <property type="component" value="Unassembled WGS sequence"/>
</dbReference>
<reference evidence="1" key="1">
    <citation type="submission" date="2021-01" db="EMBL/GenBank/DDBJ databases">
        <authorList>
            <consortium name="Genoscope - CEA"/>
            <person name="William W."/>
        </authorList>
    </citation>
    <scope>NUCLEOTIDE SEQUENCE</scope>
</reference>
<name>A0A8S1V9B5_PAROT</name>
<keyword evidence="2" id="KW-1185">Reference proteome</keyword>
<dbReference type="EMBL" id="CAJJDP010000061">
    <property type="protein sequence ID" value="CAD8173454.1"/>
    <property type="molecule type" value="Genomic_DNA"/>
</dbReference>
<gene>
    <name evidence="1" type="ORF">POCTA_138.1.T0620026</name>
</gene>
<organism evidence="1 2">
    <name type="scientific">Paramecium octaurelia</name>
    <dbReference type="NCBI Taxonomy" id="43137"/>
    <lineage>
        <taxon>Eukaryota</taxon>
        <taxon>Sar</taxon>
        <taxon>Alveolata</taxon>
        <taxon>Ciliophora</taxon>
        <taxon>Intramacronucleata</taxon>
        <taxon>Oligohymenophorea</taxon>
        <taxon>Peniculida</taxon>
        <taxon>Parameciidae</taxon>
        <taxon>Paramecium</taxon>
    </lineage>
</organism>
<accession>A0A8S1V9B5</accession>
<dbReference type="AlphaFoldDB" id="A0A8S1V9B5"/>
<evidence type="ECO:0000313" key="2">
    <source>
        <dbReference type="Proteomes" id="UP000683925"/>
    </source>
</evidence>
<sequence>MAAFIFVKLQCDIYVNSLDCIHLILERLQEPNKVDHEEKQQNLEMCHNNIKKHLQQFQLKIRSGCICNKIFNAQRLSQINCMDEMVYMMDTGEISRVGLCQLYYSRQTEELQFNRRAISQPFCCLLFQVAHLHCRQCKNSKNKHHIMNNQFQQGIPIYSSSFQGAQQKMNNILSIDIRVQCTNCIRYSSQYTRKAENIKLSDIFIGFLLQKQGIQLFIEQFQQENIQYPSLVSNAIHSVSFQQIRNSRSVLAQPTLNYIQVKAFLYTSIKN</sequence>